<dbReference type="Proteomes" id="UP000323671">
    <property type="component" value="Chromosome"/>
</dbReference>
<dbReference type="InterPro" id="IPR051549">
    <property type="entry name" value="PEP_Utilizing_Enz"/>
</dbReference>
<keyword evidence="3" id="KW-1185">Reference proteome</keyword>
<reference evidence="2 3" key="1">
    <citation type="submission" date="2017-07" db="EMBL/GenBank/DDBJ databases">
        <title>Complete genome sequence of Oryzomicrobium terrae TPP412.</title>
        <authorList>
            <person name="Chiu L.-W."/>
            <person name="Lo K.-J."/>
            <person name="Tsai Y.-M."/>
            <person name="Lin S.-S."/>
            <person name="Kuo C.-H."/>
            <person name="Liu C.-T."/>
        </authorList>
    </citation>
    <scope>NUCLEOTIDE SEQUENCE [LARGE SCALE GENOMIC DNA]</scope>
    <source>
        <strain evidence="2 3">TPP412</strain>
    </source>
</reference>
<dbReference type="SUPFAM" id="SSF52009">
    <property type="entry name" value="Phosphohistidine domain"/>
    <property type="match status" value="1"/>
</dbReference>
<dbReference type="GO" id="GO:0016772">
    <property type="term" value="F:transferase activity, transferring phosphorus-containing groups"/>
    <property type="evidence" value="ECO:0007669"/>
    <property type="project" value="InterPro"/>
</dbReference>
<proteinExistence type="predicted"/>
<dbReference type="NCBIfam" id="NF004508">
    <property type="entry name" value="PRK05849.1"/>
    <property type="match status" value="1"/>
</dbReference>
<dbReference type="AlphaFoldDB" id="A0A5C1E686"/>
<gene>
    <name evidence="2" type="ORF">OTERR_09340</name>
</gene>
<evidence type="ECO:0000259" key="1">
    <source>
        <dbReference type="Pfam" id="PF00391"/>
    </source>
</evidence>
<dbReference type="KEGG" id="otr:OTERR_09340"/>
<sequence>MPDWNPAEIIGTRPRPLALSLYRTLITDATWAYQRHNYGYKNLRSFPLMVHLHGQPYIDVRVSFNSFIPRDIEGGLADRLVDYYMDRLLAAPTLHDKVEFEIVFSCYTLDLPQRLSKLSEHGFSAQEQETLTNSLRRLTNQIIHPTTGLWRTDQHKLATLTQRREKILAADVPSITRIYWLLEDCKRYGTLPFAGLARAGFIAVQMLKSLVSTGVFSQDDYDGFMSSLNTVSGQLARDTTNLERTTFLAKYGHLRPGTYDILSARYDEAPDDYFSWRHDAQPPSGERRPFSLQLDQIRRIDRLLEDHGLEIDVVGLFDFLQAGIELREYAKFVFTRNLSDAMALMRGLGTELGFSVEDMSFADAAVFSELHTGCGDARELLAHSIAQGRTRYEKTRRLWLPPLITSPQDVWSFHLPETEPNFITQKSVTAPVVTPENSTALRGAIVAIPSADPGFDWLFSHDIAGLITAYGGVNSHMAIRAGEMGLPAVIGAGERLFAQWSQARQLVLDCASRRVVVLP</sequence>
<organism evidence="2 3">
    <name type="scientific">Oryzomicrobium terrae</name>
    <dbReference type="NCBI Taxonomy" id="1735038"/>
    <lineage>
        <taxon>Bacteria</taxon>
        <taxon>Pseudomonadati</taxon>
        <taxon>Pseudomonadota</taxon>
        <taxon>Betaproteobacteria</taxon>
        <taxon>Rhodocyclales</taxon>
        <taxon>Rhodocyclaceae</taxon>
        <taxon>Oryzomicrobium</taxon>
    </lineage>
</organism>
<dbReference type="EMBL" id="CP022579">
    <property type="protein sequence ID" value="QEL64410.1"/>
    <property type="molecule type" value="Genomic_DNA"/>
</dbReference>
<evidence type="ECO:0000313" key="3">
    <source>
        <dbReference type="Proteomes" id="UP000323671"/>
    </source>
</evidence>
<dbReference type="Pfam" id="PF00391">
    <property type="entry name" value="PEP-utilizers"/>
    <property type="match status" value="1"/>
</dbReference>
<name>A0A5C1E686_9RHOO</name>
<feature type="domain" description="PEP-utilising enzyme mobile" evidence="1">
    <location>
        <begin position="443"/>
        <end position="511"/>
    </location>
</feature>
<dbReference type="Gene3D" id="3.50.30.10">
    <property type="entry name" value="Phosphohistidine domain"/>
    <property type="match status" value="1"/>
</dbReference>
<dbReference type="InterPro" id="IPR008279">
    <property type="entry name" value="PEP-util_enz_mobile_dom"/>
</dbReference>
<evidence type="ECO:0000313" key="2">
    <source>
        <dbReference type="EMBL" id="QEL64410.1"/>
    </source>
</evidence>
<dbReference type="PANTHER" id="PTHR43615">
    <property type="entry name" value="PHOSPHOENOLPYRUVATE SYNTHASE-RELATED"/>
    <property type="match status" value="1"/>
</dbReference>
<dbReference type="PANTHER" id="PTHR43615:SF1">
    <property type="entry name" value="PPDK_N DOMAIN-CONTAINING PROTEIN"/>
    <property type="match status" value="1"/>
</dbReference>
<dbReference type="InterPro" id="IPR036637">
    <property type="entry name" value="Phosphohistidine_dom_sf"/>
</dbReference>
<accession>A0A5C1E686</accession>
<protein>
    <recommendedName>
        <fullName evidence="1">PEP-utilising enzyme mobile domain-containing protein</fullName>
    </recommendedName>
</protein>